<feature type="domain" description="HTH lacI-type" evidence="4">
    <location>
        <begin position="12"/>
        <end position="66"/>
    </location>
</feature>
<evidence type="ECO:0000256" key="3">
    <source>
        <dbReference type="ARBA" id="ARBA00023163"/>
    </source>
</evidence>
<dbReference type="PROSITE" id="PS50932">
    <property type="entry name" value="HTH_LACI_2"/>
    <property type="match status" value="1"/>
</dbReference>
<organism evidence="6">
    <name type="scientific">Vecturithrix granuli</name>
    <dbReference type="NCBI Taxonomy" id="1499967"/>
    <lineage>
        <taxon>Bacteria</taxon>
        <taxon>Candidatus Moduliflexota</taxon>
        <taxon>Candidatus Vecturitrichia</taxon>
        <taxon>Candidatus Vecturitrichales</taxon>
        <taxon>Candidatus Vecturitrichaceae</taxon>
        <taxon>Candidatus Vecturithrix</taxon>
    </lineage>
</organism>
<keyword evidence="3" id="KW-0804">Transcription</keyword>
<keyword evidence="2" id="KW-0238">DNA-binding</keyword>
<reference evidence="6" key="1">
    <citation type="journal article" date="2015" name="PeerJ">
        <title>First genomic representation of candidate bacterial phylum KSB3 points to enhanced environmental sensing as a trigger of wastewater bulking.</title>
        <authorList>
            <person name="Sekiguchi Y."/>
            <person name="Ohashi A."/>
            <person name="Parks D.H."/>
            <person name="Yamauchi T."/>
            <person name="Tyson G.W."/>
            <person name="Hugenholtz P."/>
        </authorList>
    </citation>
    <scope>NUCLEOTIDE SEQUENCE [LARGE SCALE GENOMIC DNA]</scope>
</reference>
<keyword evidence="1" id="KW-0805">Transcription regulation</keyword>
<dbReference type="Proteomes" id="UP000030661">
    <property type="component" value="Unassembled WGS sequence"/>
</dbReference>
<dbReference type="CDD" id="cd19977">
    <property type="entry name" value="PBP1_EndR-like"/>
    <property type="match status" value="1"/>
</dbReference>
<dbReference type="Pfam" id="PF00532">
    <property type="entry name" value="Peripla_BP_1"/>
    <property type="match status" value="1"/>
</dbReference>
<dbReference type="InterPro" id="IPR000843">
    <property type="entry name" value="HTH_LacI"/>
</dbReference>
<dbReference type="HOGENOM" id="CLU_037628_6_1_0"/>
<dbReference type="STRING" id="1499967.U27_03606"/>
<dbReference type="PANTHER" id="PTHR30146:SF109">
    <property type="entry name" value="HTH-TYPE TRANSCRIPTIONAL REGULATOR GALS"/>
    <property type="match status" value="1"/>
</dbReference>
<dbReference type="InterPro" id="IPR001387">
    <property type="entry name" value="Cro/C1-type_HTH"/>
</dbReference>
<dbReference type="InterPro" id="IPR028082">
    <property type="entry name" value="Peripla_BP_I"/>
</dbReference>
<evidence type="ECO:0000313" key="6">
    <source>
        <dbReference type="EMBL" id="GAK56643.1"/>
    </source>
</evidence>
<dbReference type="SUPFAM" id="SSF47413">
    <property type="entry name" value="lambda repressor-like DNA-binding domains"/>
    <property type="match status" value="1"/>
</dbReference>
<dbReference type="Gene3D" id="1.10.260.40">
    <property type="entry name" value="lambda repressor-like DNA-binding domains"/>
    <property type="match status" value="1"/>
</dbReference>
<dbReference type="PROSITE" id="PS50943">
    <property type="entry name" value="HTH_CROC1"/>
    <property type="match status" value="1"/>
</dbReference>
<evidence type="ECO:0000313" key="7">
    <source>
        <dbReference type="Proteomes" id="UP000030661"/>
    </source>
</evidence>
<dbReference type="Pfam" id="PF00356">
    <property type="entry name" value="LacI"/>
    <property type="match status" value="1"/>
</dbReference>
<sequence length="339" mass="38150">MAQKQRTSIKRPSSKDVAKLAGVSRATVSAYLNRTRYVSPELSEKIEQAIQELHYTPDPVARALKLQDTKTIGLIIPVMSNFYMPLMQVVNEVAHQNAYGLLLCSSEEDPEREREVLEIFLAKRVSGIMMAPCSEKNRKLLNDIQQKGTPIVQVNRKIDGLEADSVVSHNFKAAYTATEHLIHKGRKRIVFLGYDPDSLVNAEKKTGYDAALADYKIADNLTILVKEHQREQIRTAFRTFLETGQSFDGLICTTQGKTAIGLQLLKAYALRIPQDVAVIGFDDTPWSSLLWPPLTVISENTYTMGEEATKLLLKRIENKEKIAPQHIVLEDELIIREST</sequence>
<dbReference type="eggNOG" id="COG1609">
    <property type="taxonomic scope" value="Bacteria"/>
</dbReference>
<dbReference type="EMBL" id="DF820465">
    <property type="protein sequence ID" value="GAK56643.1"/>
    <property type="molecule type" value="Genomic_DNA"/>
</dbReference>
<accession>A0A081BWD8</accession>
<evidence type="ECO:0000256" key="2">
    <source>
        <dbReference type="ARBA" id="ARBA00023125"/>
    </source>
</evidence>
<feature type="domain" description="HTH cro/C1-type" evidence="5">
    <location>
        <begin position="15"/>
        <end position="60"/>
    </location>
</feature>
<evidence type="ECO:0000259" key="4">
    <source>
        <dbReference type="PROSITE" id="PS50932"/>
    </source>
</evidence>
<dbReference type="SMART" id="SM00354">
    <property type="entry name" value="HTH_LACI"/>
    <property type="match status" value="1"/>
</dbReference>
<dbReference type="GO" id="GO:0000976">
    <property type="term" value="F:transcription cis-regulatory region binding"/>
    <property type="evidence" value="ECO:0007669"/>
    <property type="project" value="TreeGrafter"/>
</dbReference>
<name>A0A081BWD8_VECG1</name>
<dbReference type="CDD" id="cd01392">
    <property type="entry name" value="HTH_LacI"/>
    <property type="match status" value="1"/>
</dbReference>
<dbReference type="GO" id="GO:0003700">
    <property type="term" value="F:DNA-binding transcription factor activity"/>
    <property type="evidence" value="ECO:0007669"/>
    <property type="project" value="TreeGrafter"/>
</dbReference>
<evidence type="ECO:0000259" key="5">
    <source>
        <dbReference type="PROSITE" id="PS50943"/>
    </source>
</evidence>
<dbReference type="PANTHER" id="PTHR30146">
    <property type="entry name" value="LACI-RELATED TRANSCRIPTIONAL REPRESSOR"/>
    <property type="match status" value="1"/>
</dbReference>
<evidence type="ECO:0000256" key="1">
    <source>
        <dbReference type="ARBA" id="ARBA00023015"/>
    </source>
</evidence>
<keyword evidence="7" id="KW-1185">Reference proteome</keyword>
<dbReference type="SUPFAM" id="SSF53822">
    <property type="entry name" value="Periplasmic binding protein-like I"/>
    <property type="match status" value="1"/>
</dbReference>
<dbReference type="InterPro" id="IPR010982">
    <property type="entry name" value="Lambda_DNA-bd_dom_sf"/>
</dbReference>
<dbReference type="AlphaFoldDB" id="A0A081BWD8"/>
<proteinExistence type="predicted"/>
<dbReference type="InterPro" id="IPR001761">
    <property type="entry name" value="Peripla_BP/Lac1_sug-bd_dom"/>
</dbReference>
<gene>
    <name evidence="6" type="ORF">U27_03606</name>
</gene>
<protein>
    <submittedName>
        <fullName evidence="6">Transcriptional regulator</fullName>
    </submittedName>
</protein>
<dbReference type="Gene3D" id="3.40.50.2300">
    <property type="match status" value="2"/>
</dbReference>